<dbReference type="InterPro" id="IPR007314">
    <property type="entry name" value="Cofac_haem-bd_dom"/>
</dbReference>
<evidence type="ECO:0000313" key="3">
    <source>
        <dbReference type="EMBL" id="TLD83035.1"/>
    </source>
</evidence>
<dbReference type="Gene3D" id="3.40.50.11550">
    <property type="match status" value="1"/>
</dbReference>
<evidence type="ECO:0000259" key="2">
    <source>
        <dbReference type="Pfam" id="PF04187"/>
    </source>
</evidence>
<gene>
    <name evidence="3" type="ORF">LS81_006190</name>
</gene>
<dbReference type="RefSeq" id="WP_034344375.1">
    <property type="nucleotide sequence ID" value="NZ_FZNG01000047.1"/>
</dbReference>
<organism evidence="3 4">
    <name type="scientific">Helicobacter trogontum</name>
    <dbReference type="NCBI Taxonomy" id="50960"/>
    <lineage>
        <taxon>Bacteria</taxon>
        <taxon>Pseudomonadati</taxon>
        <taxon>Campylobacterota</taxon>
        <taxon>Epsilonproteobacteria</taxon>
        <taxon>Campylobacterales</taxon>
        <taxon>Helicobacteraceae</taxon>
        <taxon>Helicobacter</taxon>
    </lineage>
</organism>
<feature type="chain" id="PRO_5020190634" description="Haem-binding uptake Tiki superfamily ChaN domain-containing protein" evidence="1">
    <location>
        <begin position="21"/>
        <end position="279"/>
    </location>
</feature>
<feature type="domain" description="Haem-binding uptake Tiki superfamily ChaN" evidence="2">
    <location>
        <begin position="51"/>
        <end position="248"/>
    </location>
</feature>
<dbReference type="Proteomes" id="UP000029878">
    <property type="component" value="Unassembled WGS sequence"/>
</dbReference>
<dbReference type="OrthoDB" id="5360198at2"/>
<dbReference type="Pfam" id="PF04187">
    <property type="entry name" value="Cofac_haem_bdg"/>
    <property type="match status" value="1"/>
</dbReference>
<dbReference type="SUPFAM" id="SSF159501">
    <property type="entry name" value="EreA/ChaN-like"/>
    <property type="match status" value="1"/>
</dbReference>
<feature type="signal peptide" evidence="1">
    <location>
        <begin position="1"/>
        <end position="20"/>
    </location>
</feature>
<evidence type="ECO:0000313" key="4">
    <source>
        <dbReference type="Proteomes" id="UP000029878"/>
    </source>
</evidence>
<protein>
    <recommendedName>
        <fullName evidence="2">Haem-binding uptake Tiki superfamily ChaN domain-containing protein</fullName>
    </recommendedName>
</protein>
<dbReference type="AlphaFoldDB" id="A0A4U8SAK2"/>
<dbReference type="EMBL" id="JRPL02000012">
    <property type="protein sequence ID" value="TLD83035.1"/>
    <property type="molecule type" value="Genomic_DNA"/>
</dbReference>
<proteinExistence type="predicted"/>
<keyword evidence="1" id="KW-0732">Signal</keyword>
<dbReference type="CDD" id="cd14727">
    <property type="entry name" value="ChanN-like"/>
    <property type="match status" value="1"/>
</dbReference>
<sequence>MKFINTICVVCIMIFFNACVSSITPAPLVYKKDYIITDKHTGEELDFNDFIESLQHYDVILLGEKHDVMKHHQAQVLIIEALAKKQPLDVVFEMFPSASQTYIDAAKSKKESIQKSKLKNALNWESKWDYKMYRDIIELGFYADSIYLIGGNISSDEINIIYAGAEPLKGRYSTTKQAQEKIAQKIIQAHNIVADQLDSNKAMIDKLVQIQQYKDRRMADKLVHAKHQSVLIAGKHHTNKTMGVPLHIKDFKSSKKVAVVFLGDENESLDECDYMWHFF</sequence>
<comment type="caution">
    <text evidence="3">The sequence shown here is derived from an EMBL/GenBank/DDBJ whole genome shotgun (WGS) entry which is preliminary data.</text>
</comment>
<dbReference type="PIRSF" id="PIRSF020419">
    <property type="entry name" value="Fe_uptake_reg_CjrA_prd"/>
    <property type="match status" value="1"/>
</dbReference>
<accession>A0A4U8SAK2</accession>
<dbReference type="InterPro" id="IPR016773">
    <property type="entry name" value="Fe3_uptake_reg_CjrA_prd"/>
</dbReference>
<reference evidence="3 4" key="1">
    <citation type="journal article" date="2014" name="Genome Announc.">
        <title>Draft genome sequences of eight enterohepatic helicobacter species isolated from both laboratory and wild rodents.</title>
        <authorList>
            <person name="Sheh A."/>
            <person name="Shen Z."/>
            <person name="Fox J.G."/>
        </authorList>
    </citation>
    <scope>NUCLEOTIDE SEQUENCE [LARGE SCALE GENOMIC DNA]</scope>
    <source>
        <strain evidence="3 4">ATCC 700114</strain>
    </source>
</reference>
<evidence type="ECO:0000256" key="1">
    <source>
        <dbReference type="SAM" id="SignalP"/>
    </source>
</evidence>
<name>A0A4U8SAK2_9HELI</name>
<dbReference type="Gene3D" id="1.10.8.760">
    <property type="entry name" value="Haem-binding uptake, Tiki superfamily, ChaN, domain 2"/>
    <property type="match status" value="1"/>
</dbReference>